<dbReference type="Pfam" id="PF13426">
    <property type="entry name" value="PAS_9"/>
    <property type="match status" value="1"/>
</dbReference>
<dbReference type="PROSITE" id="PS50112">
    <property type="entry name" value="PAS"/>
    <property type="match status" value="1"/>
</dbReference>
<dbReference type="PROSITE" id="PS50109">
    <property type="entry name" value="HIS_KIN"/>
    <property type="match status" value="1"/>
</dbReference>
<dbReference type="CDD" id="cd00130">
    <property type="entry name" value="PAS"/>
    <property type="match status" value="1"/>
</dbReference>
<dbReference type="Pfam" id="PF08376">
    <property type="entry name" value="NIT"/>
    <property type="match status" value="1"/>
</dbReference>
<reference evidence="10 11" key="1">
    <citation type="submission" date="2016-04" db="EMBL/GenBank/DDBJ databases">
        <title>Draft genome sequence of freshwater magnetotactic bacteria Magnetospirillum marisnigri SP-1 and Magnetospirillum moscoviense BB-1.</title>
        <authorList>
            <person name="Koziaeva V."/>
            <person name="Dziuba M.V."/>
            <person name="Ivanov T.M."/>
            <person name="Kuznetsov B."/>
            <person name="Grouzdev D.S."/>
        </authorList>
    </citation>
    <scope>NUCLEOTIDE SEQUENCE [LARGE SCALE GENOMIC DNA]</scope>
    <source>
        <strain evidence="10 11">BB-1</strain>
    </source>
</reference>
<keyword evidence="4" id="KW-0808">Transferase</keyword>
<dbReference type="GO" id="GO:0000155">
    <property type="term" value="F:phosphorelay sensor kinase activity"/>
    <property type="evidence" value="ECO:0007669"/>
    <property type="project" value="InterPro"/>
</dbReference>
<keyword evidence="6" id="KW-0812">Transmembrane</keyword>
<evidence type="ECO:0000256" key="6">
    <source>
        <dbReference type="SAM" id="Phobius"/>
    </source>
</evidence>
<evidence type="ECO:0000259" key="7">
    <source>
        <dbReference type="PROSITE" id="PS50109"/>
    </source>
</evidence>
<dbReference type="NCBIfam" id="TIGR00229">
    <property type="entry name" value="sensory_box"/>
    <property type="match status" value="1"/>
</dbReference>
<evidence type="ECO:0000256" key="1">
    <source>
        <dbReference type="ARBA" id="ARBA00000085"/>
    </source>
</evidence>
<dbReference type="Pfam" id="PF00512">
    <property type="entry name" value="HisKA"/>
    <property type="match status" value="1"/>
</dbReference>
<dbReference type="InterPro" id="IPR003661">
    <property type="entry name" value="HisK_dim/P_dom"/>
</dbReference>
<dbReference type="SUPFAM" id="SSF55874">
    <property type="entry name" value="ATPase domain of HSP90 chaperone/DNA topoisomerase II/histidine kinase"/>
    <property type="match status" value="1"/>
</dbReference>
<dbReference type="CDD" id="cd00082">
    <property type="entry name" value="HisKA"/>
    <property type="match status" value="1"/>
</dbReference>
<feature type="domain" description="PAS" evidence="8">
    <location>
        <begin position="337"/>
        <end position="383"/>
    </location>
</feature>
<feature type="domain" description="PAC" evidence="9">
    <location>
        <begin position="408"/>
        <end position="462"/>
    </location>
</feature>
<evidence type="ECO:0000313" key="11">
    <source>
        <dbReference type="Proteomes" id="UP000078543"/>
    </source>
</evidence>
<dbReference type="STRING" id="1437059.A6A05_05690"/>
<dbReference type="InterPro" id="IPR001610">
    <property type="entry name" value="PAC"/>
</dbReference>
<dbReference type="InterPro" id="IPR013587">
    <property type="entry name" value="Nitrate/nitrite_sensing"/>
</dbReference>
<keyword evidence="6" id="KW-0472">Membrane</keyword>
<name>A0A178MZM1_9PROT</name>
<dbReference type="SMART" id="SM00091">
    <property type="entry name" value="PAS"/>
    <property type="match status" value="2"/>
</dbReference>
<protein>
    <recommendedName>
        <fullName evidence="2">histidine kinase</fullName>
        <ecNumber evidence="2">2.7.13.3</ecNumber>
    </recommendedName>
</protein>
<accession>A0A178MZM1</accession>
<dbReference type="InterPro" id="IPR036890">
    <property type="entry name" value="HATPase_C_sf"/>
</dbReference>
<dbReference type="InterPro" id="IPR005467">
    <property type="entry name" value="His_kinase_dom"/>
</dbReference>
<dbReference type="InterPro" id="IPR036097">
    <property type="entry name" value="HisK_dim/P_sf"/>
</dbReference>
<dbReference type="InterPro" id="IPR035965">
    <property type="entry name" value="PAS-like_dom_sf"/>
</dbReference>
<dbReference type="InterPro" id="IPR004358">
    <property type="entry name" value="Sig_transdc_His_kin-like_C"/>
</dbReference>
<dbReference type="EMBL" id="LWQU01000011">
    <property type="protein sequence ID" value="OAN67043.1"/>
    <property type="molecule type" value="Genomic_DNA"/>
</dbReference>
<comment type="caution">
    <text evidence="10">The sequence shown here is derived from an EMBL/GenBank/DDBJ whole genome shotgun (WGS) entry which is preliminary data.</text>
</comment>
<dbReference type="Gene3D" id="1.10.287.130">
    <property type="match status" value="1"/>
</dbReference>
<dbReference type="Gene3D" id="3.30.450.20">
    <property type="entry name" value="PAS domain"/>
    <property type="match status" value="2"/>
</dbReference>
<dbReference type="SMART" id="SM00086">
    <property type="entry name" value="PAC"/>
    <property type="match status" value="1"/>
</dbReference>
<keyword evidence="6" id="KW-1133">Transmembrane helix</keyword>
<evidence type="ECO:0000256" key="3">
    <source>
        <dbReference type="ARBA" id="ARBA00022553"/>
    </source>
</evidence>
<dbReference type="OrthoDB" id="8477265at2"/>
<keyword evidence="11" id="KW-1185">Reference proteome</keyword>
<dbReference type="InterPro" id="IPR003594">
    <property type="entry name" value="HATPase_dom"/>
</dbReference>
<dbReference type="Gene3D" id="3.30.565.10">
    <property type="entry name" value="Histidine kinase-like ATPase, C-terminal domain"/>
    <property type="match status" value="1"/>
</dbReference>
<dbReference type="SUPFAM" id="SSF47384">
    <property type="entry name" value="Homodimeric domain of signal transducing histidine kinase"/>
    <property type="match status" value="1"/>
</dbReference>
<dbReference type="PROSITE" id="PS50113">
    <property type="entry name" value="PAC"/>
    <property type="match status" value="1"/>
</dbReference>
<feature type="transmembrane region" description="Helical" evidence="6">
    <location>
        <begin position="306"/>
        <end position="324"/>
    </location>
</feature>
<dbReference type="PANTHER" id="PTHR43047">
    <property type="entry name" value="TWO-COMPONENT HISTIDINE PROTEIN KINASE"/>
    <property type="match status" value="1"/>
</dbReference>
<dbReference type="InterPro" id="IPR000014">
    <property type="entry name" value="PAS"/>
</dbReference>
<dbReference type="InterPro" id="IPR000700">
    <property type="entry name" value="PAS-assoc_C"/>
</dbReference>
<evidence type="ECO:0000256" key="4">
    <source>
        <dbReference type="ARBA" id="ARBA00022679"/>
    </source>
</evidence>
<dbReference type="PRINTS" id="PR00344">
    <property type="entry name" value="BCTRLSENSOR"/>
</dbReference>
<dbReference type="RefSeq" id="WP_068496488.1">
    <property type="nucleotide sequence ID" value="NZ_LWQU01000011.1"/>
</dbReference>
<dbReference type="Proteomes" id="UP000078543">
    <property type="component" value="Unassembled WGS sequence"/>
</dbReference>
<keyword evidence="3" id="KW-0597">Phosphoprotein</keyword>
<gene>
    <name evidence="10" type="ORF">A6A05_05690</name>
</gene>
<evidence type="ECO:0000259" key="9">
    <source>
        <dbReference type="PROSITE" id="PS50113"/>
    </source>
</evidence>
<feature type="domain" description="Histidine kinase" evidence="7">
    <location>
        <begin position="582"/>
        <end position="802"/>
    </location>
</feature>
<sequence length="807" mass="88187">MKPSRLSLGLAKAKGWLGHSRLVLAILAPMVALVVFSVMMVNDRLQDYRRNSDLLKVAQLARSSRALTRELEAERSLSTQAMSGLSTASVPALIEQRQRVNERLAEYQGLTQHSATGAGAASETRLPTELIDRARAAVDGHGDLRTVIENYSVLVAAATRAAENSVPLELTNLIAAYMDLGSVKDRIERSRSLGAAMIAQGAADREMVGLLAEARAERHAFIESFRQHAASDQAAIFTEVVRGPVPEEIERLHRLALAGKMRAAETENWHRAHFAMRDLVERTETRLEADAEAEIGRALSETRTTFYMVLVGTVLLVAFSLETLRRSERRAVLWQEEARKLFRAVEQSPVAVMITDTKGDIEYTNPAFTRMTGFERAEMIGQNPRVLKSDQVVPGTYEDLWQTIRAGQEWRGEVVNRRKDGTLYREKMTVAPVKNGAGDIDSYIALKEDVTEVHQLRQALEHEHAHLRHILASIRDGIALIDGDDTMLYGNPALEASFGPIAGRKALDYFGQALPAGGEWQPADSPLTYEVTTIPLHSPDGSAAMLAAFHDVTQRLQAEHATLEARDAAALANRSKSEFLATMSHELRTPLNAIIGFSEIIENELLGPIGTPQYGEYAHDINVSGRHLLQIINDMLDIARIDIGHIVLRRDRVATCETLNNCIGLVRERASVAGVALSTSIPHDLPDMTGDARRIKQAAVNILGNAIKFTPTGGQVRLIAELVEDGLAVRVADNGIGIAPEDLSKILAPFGQADSSLVRRFEGAGLGLPLSAKLIELHGGRLSVDSRLGGGTTVTLWFPASMLLKAP</sequence>
<feature type="transmembrane region" description="Helical" evidence="6">
    <location>
        <begin position="21"/>
        <end position="41"/>
    </location>
</feature>
<dbReference type="SMART" id="SM00388">
    <property type="entry name" value="HisKA"/>
    <property type="match status" value="1"/>
</dbReference>
<evidence type="ECO:0000313" key="10">
    <source>
        <dbReference type="EMBL" id="OAN67043.1"/>
    </source>
</evidence>
<dbReference type="CDD" id="cd16922">
    <property type="entry name" value="HATPase_EvgS-ArcB-TorS-like"/>
    <property type="match status" value="1"/>
</dbReference>
<dbReference type="SUPFAM" id="SSF55785">
    <property type="entry name" value="PYP-like sensor domain (PAS domain)"/>
    <property type="match status" value="2"/>
</dbReference>
<dbReference type="EC" id="2.7.13.3" evidence="2"/>
<evidence type="ECO:0000256" key="2">
    <source>
        <dbReference type="ARBA" id="ARBA00012438"/>
    </source>
</evidence>
<evidence type="ECO:0000259" key="8">
    <source>
        <dbReference type="PROSITE" id="PS50112"/>
    </source>
</evidence>
<comment type="catalytic activity">
    <reaction evidence="1">
        <text>ATP + protein L-histidine = ADP + protein N-phospho-L-histidine.</text>
        <dbReference type="EC" id="2.7.13.3"/>
    </reaction>
</comment>
<keyword evidence="5" id="KW-0418">Kinase</keyword>
<evidence type="ECO:0000256" key="5">
    <source>
        <dbReference type="ARBA" id="ARBA00022777"/>
    </source>
</evidence>
<dbReference type="AlphaFoldDB" id="A0A178MZM1"/>
<organism evidence="10 11">
    <name type="scientific">Magnetospirillum moscoviense</name>
    <dbReference type="NCBI Taxonomy" id="1437059"/>
    <lineage>
        <taxon>Bacteria</taxon>
        <taxon>Pseudomonadati</taxon>
        <taxon>Pseudomonadota</taxon>
        <taxon>Alphaproteobacteria</taxon>
        <taxon>Rhodospirillales</taxon>
        <taxon>Rhodospirillaceae</taxon>
        <taxon>Magnetospirillum</taxon>
    </lineage>
</organism>
<proteinExistence type="predicted"/>
<dbReference type="Pfam" id="PF02518">
    <property type="entry name" value="HATPase_c"/>
    <property type="match status" value="1"/>
</dbReference>
<dbReference type="SMART" id="SM00387">
    <property type="entry name" value="HATPase_c"/>
    <property type="match status" value="1"/>
</dbReference>